<dbReference type="Ensembl" id="ENSEBUT00000002039.1">
    <property type="protein sequence ID" value="ENSEBUP00000001705.1"/>
    <property type="gene ID" value="ENSEBUG00000001418.1"/>
</dbReference>
<evidence type="ECO:0000313" key="3">
    <source>
        <dbReference type="Proteomes" id="UP000694388"/>
    </source>
</evidence>
<feature type="chain" id="PRO_5034727105" evidence="1">
    <location>
        <begin position="19"/>
        <end position="183"/>
    </location>
</feature>
<accession>A0A8C4PWJ8</accession>
<dbReference type="AlphaFoldDB" id="A0A8C4PWJ8"/>
<protein>
    <submittedName>
        <fullName evidence="2">Uncharacterized protein</fullName>
    </submittedName>
</protein>
<dbReference type="Proteomes" id="UP000694388">
    <property type="component" value="Unplaced"/>
</dbReference>
<organism evidence="2 3">
    <name type="scientific">Eptatretus burgeri</name>
    <name type="common">Inshore hagfish</name>
    <dbReference type="NCBI Taxonomy" id="7764"/>
    <lineage>
        <taxon>Eukaryota</taxon>
        <taxon>Metazoa</taxon>
        <taxon>Chordata</taxon>
        <taxon>Craniata</taxon>
        <taxon>Vertebrata</taxon>
        <taxon>Cyclostomata</taxon>
        <taxon>Myxini</taxon>
        <taxon>Myxiniformes</taxon>
        <taxon>Myxinidae</taxon>
        <taxon>Eptatretinae</taxon>
        <taxon>Eptatretus</taxon>
    </lineage>
</organism>
<reference evidence="2" key="2">
    <citation type="submission" date="2025-09" db="UniProtKB">
        <authorList>
            <consortium name="Ensembl"/>
        </authorList>
    </citation>
    <scope>IDENTIFICATION</scope>
</reference>
<evidence type="ECO:0000256" key="1">
    <source>
        <dbReference type="SAM" id="SignalP"/>
    </source>
</evidence>
<reference evidence="2" key="1">
    <citation type="submission" date="2025-08" db="UniProtKB">
        <authorList>
            <consortium name="Ensembl"/>
        </authorList>
    </citation>
    <scope>IDENTIFICATION</scope>
</reference>
<proteinExistence type="predicted"/>
<keyword evidence="1" id="KW-0732">Signal</keyword>
<evidence type="ECO:0000313" key="2">
    <source>
        <dbReference type="Ensembl" id="ENSEBUP00000001705.1"/>
    </source>
</evidence>
<name>A0A8C4PWJ8_EPTBU</name>
<sequence length="183" mass="20839">MLLTSSFWIVVVICTTVASTTVHSYSVNTLNHGHDFKLIFTKLHDMVELVIGKKPLVFEVKRSTSVNNSGRNCRCNQPYYATSRQLSDMQLDGSALRWDKMFIMLEKAQQRQARMLYALQELAPSIRDIGETIKISFQQLSLQIDARFTQIQTITMHQKTPSCLDQAMVDRNNTENSATPGHL</sequence>
<feature type="signal peptide" evidence="1">
    <location>
        <begin position="1"/>
        <end position="18"/>
    </location>
</feature>
<keyword evidence="3" id="KW-1185">Reference proteome</keyword>